<evidence type="ECO:0000313" key="8">
    <source>
        <dbReference type="EMBL" id="GAA4399432.1"/>
    </source>
</evidence>
<feature type="transmembrane region" description="Helical" evidence="6">
    <location>
        <begin position="46"/>
        <end position="68"/>
    </location>
</feature>
<dbReference type="PANTHER" id="PTHR43124">
    <property type="entry name" value="PURINE EFFLUX PUMP PBUE"/>
    <property type="match status" value="1"/>
</dbReference>
<proteinExistence type="predicted"/>
<evidence type="ECO:0000313" key="9">
    <source>
        <dbReference type="Proteomes" id="UP001500945"/>
    </source>
</evidence>
<accession>A0ABP8K1X2</accession>
<dbReference type="Pfam" id="PF07690">
    <property type="entry name" value="MFS_1"/>
    <property type="match status" value="1"/>
</dbReference>
<evidence type="ECO:0000256" key="4">
    <source>
        <dbReference type="ARBA" id="ARBA00022989"/>
    </source>
</evidence>
<feature type="transmembrane region" description="Helical" evidence="6">
    <location>
        <begin position="363"/>
        <end position="383"/>
    </location>
</feature>
<keyword evidence="2" id="KW-1003">Cell membrane</keyword>
<feature type="transmembrane region" description="Helical" evidence="6">
    <location>
        <begin position="138"/>
        <end position="158"/>
    </location>
</feature>
<dbReference type="CDD" id="cd17324">
    <property type="entry name" value="MFS_NepI_like"/>
    <property type="match status" value="1"/>
</dbReference>
<feature type="domain" description="Major facilitator superfamily (MFS) profile" evidence="7">
    <location>
        <begin position="10"/>
        <end position="388"/>
    </location>
</feature>
<evidence type="ECO:0000256" key="2">
    <source>
        <dbReference type="ARBA" id="ARBA00022475"/>
    </source>
</evidence>
<evidence type="ECO:0000256" key="5">
    <source>
        <dbReference type="ARBA" id="ARBA00023136"/>
    </source>
</evidence>
<keyword evidence="4 6" id="KW-1133">Transmembrane helix</keyword>
<feature type="transmembrane region" description="Helical" evidence="6">
    <location>
        <begin position="273"/>
        <end position="291"/>
    </location>
</feature>
<dbReference type="InterPro" id="IPR020846">
    <property type="entry name" value="MFS_dom"/>
</dbReference>
<keyword evidence="9" id="KW-1185">Reference proteome</keyword>
<dbReference type="EMBL" id="BAABGM010000003">
    <property type="protein sequence ID" value="GAA4399432.1"/>
    <property type="molecule type" value="Genomic_DNA"/>
</dbReference>
<gene>
    <name evidence="8" type="ORF">GCM10023168_06760</name>
</gene>
<dbReference type="PROSITE" id="PS50850">
    <property type="entry name" value="MFS"/>
    <property type="match status" value="1"/>
</dbReference>
<comment type="subcellular location">
    <subcellularLocation>
        <location evidence="1">Cell membrane</location>
        <topology evidence="1">Multi-pass membrane protein</topology>
    </subcellularLocation>
</comment>
<dbReference type="Gene3D" id="1.20.1250.20">
    <property type="entry name" value="MFS general substrate transporter like domains"/>
    <property type="match status" value="2"/>
</dbReference>
<dbReference type="RefSeq" id="WP_345202255.1">
    <property type="nucleotide sequence ID" value="NZ_BAABGM010000003.1"/>
</dbReference>
<evidence type="ECO:0000256" key="3">
    <source>
        <dbReference type="ARBA" id="ARBA00022692"/>
    </source>
</evidence>
<evidence type="ECO:0000256" key="1">
    <source>
        <dbReference type="ARBA" id="ARBA00004651"/>
    </source>
</evidence>
<feature type="transmembrane region" description="Helical" evidence="6">
    <location>
        <begin position="336"/>
        <end position="357"/>
    </location>
</feature>
<feature type="transmembrane region" description="Helical" evidence="6">
    <location>
        <begin position="164"/>
        <end position="184"/>
    </location>
</feature>
<feature type="transmembrane region" description="Helical" evidence="6">
    <location>
        <begin position="240"/>
        <end position="261"/>
    </location>
</feature>
<feature type="transmembrane region" description="Helical" evidence="6">
    <location>
        <begin position="297"/>
        <end position="315"/>
    </location>
</feature>
<dbReference type="PANTHER" id="PTHR43124:SF3">
    <property type="entry name" value="CHLORAMPHENICOL EFFLUX PUMP RV0191"/>
    <property type="match status" value="1"/>
</dbReference>
<sequence length="408" mass="41114">MPQPRHATLATVALILGGVAIGTTEFVTMGLLPEIADGVGVSIPSAGHTISAYAAGVVIGAPLLAVIAATWPRKALLVGLMAAFTVGNVLSAVAPDYALLVGARFLAGLPHGAFFGVAALVAVDLARRGQAGRAVGRVMLGIPIANVLGVPGATWLGQAHGWRTAYLLVAVIGVATMALIGYAVPHLPADPTRTVRSELSALTSLQVWLTLGVGAVGFGGMFAMYSYIAPTVTEVTGLPASAVPLFLLVFGGAGFVGNLVAGRMGDWSVIRSVVIGLAGLGVSLGLFALVAPYAVPALVVLAVAAILASVLVINLQLRLMQVAGTAQTLAAASNHAALNLANALGAWVGGVVIAAGYGYRAPSVVGVGLAALGLVILGISLLVHRRDHPERATLRPLGPAPVEALRRS</sequence>
<reference evidence="9" key="1">
    <citation type="journal article" date="2019" name="Int. J. Syst. Evol. Microbiol.">
        <title>The Global Catalogue of Microorganisms (GCM) 10K type strain sequencing project: providing services to taxonomists for standard genome sequencing and annotation.</title>
        <authorList>
            <consortium name="The Broad Institute Genomics Platform"/>
            <consortium name="The Broad Institute Genome Sequencing Center for Infectious Disease"/>
            <person name="Wu L."/>
            <person name="Ma J."/>
        </authorList>
    </citation>
    <scope>NUCLEOTIDE SEQUENCE [LARGE SCALE GENOMIC DNA]</scope>
    <source>
        <strain evidence="9">JCM 17809</strain>
    </source>
</reference>
<protein>
    <submittedName>
        <fullName evidence="8">MFS transporter</fullName>
    </submittedName>
</protein>
<dbReference type="Proteomes" id="UP001500945">
    <property type="component" value="Unassembled WGS sequence"/>
</dbReference>
<comment type="caution">
    <text evidence="8">The sequence shown here is derived from an EMBL/GenBank/DDBJ whole genome shotgun (WGS) entry which is preliminary data.</text>
</comment>
<feature type="transmembrane region" description="Helical" evidence="6">
    <location>
        <begin position="105"/>
        <end position="126"/>
    </location>
</feature>
<dbReference type="InterPro" id="IPR036259">
    <property type="entry name" value="MFS_trans_sf"/>
</dbReference>
<dbReference type="InterPro" id="IPR011701">
    <property type="entry name" value="MFS"/>
</dbReference>
<keyword evidence="5 6" id="KW-0472">Membrane</keyword>
<dbReference type="InterPro" id="IPR050189">
    <property type="entry name" value="MFS_Efflux_Transporters"/>
</dbReference>
<evidence type="ECO:0000256" key="6">
    <source>
        <dbReference type="SAM" id="Phobius"/>
    </source>
</evidence>
<dbReference type="SUPFAM" id="SSF103473">
    <property type="entry name" value="MFS general substrate transporter"/>
    <property type="match status" value="1"/>
</dbReference>
<evidence type="ECO:0000259" key="7">
    <source>
        <dbReference type="PROSITE" id="PS50850"/>
    </source>
</evidence>
<feature type="transmembrane region" description="Helical" evidence="6">
    <location>
        <begin position="205"/>
        <end position="228"/>
    </location>
</feature>
<feature type="transmembrane region" description="Helical" evidence="6">
    <location>
        <begin position="75"/>
        <end position="93"/>
    </location>
</feature>
<keyword evidence="3 6" id="KW-0812">Transmembrane</keyword>
<name>A0ABP8K1X2_9MICO</name>
<organism evidence="8 9">
    <name type="scientific">Fodinibacter luteus</name>
    <dbReference type="NCBI Taxonomy" id="552064"/>
    <lineage>
        <taxon>Bacteria</taxon>
        <taxon>Bacillati</taxon>
        <taxon>Actinomycetota</taxon>
        <taxon>Actinomycetes</taxon>
        <taxon>Micrococcales</taxon>
        <taxon>Intrasporangiaceae</taxon>
        <taxon>Fodinibacter (ex Wang et al. 2009)</taxon>
    </lineage>
</organism>